<sequence length="39" mass="4088">MNTTPISLIAVVLLVGFSSSTLKVKAITAARKIDQSANK</sequence>
<comment type="caution">
    <text evidence="1">The sequence shown here is derived from an EMBL/GenBank/DDBJ whole genome shotgun (WGS) entry which is preliminary data.</text>
</comment>
<dbReference type="AlphaFoldDB" id="A0A9Q0BLU0"/>
<dbReference type="EMBL" id="JAMKOV010000021">
    <property type="protein sequence ID" value="KAI8036335.1"/>
    <property type="molecule type" value="Genomic_DNA"/>
</dbReference>
<keyword evidence="2" id="KW-1185">Reference proteome</keyword>
<evidence type="ECO:0000313" key="2">
    <source>
        <dbReference type="Proteomes" id="UP001059596"/>
    </source>
</evidence>
<protein>
    <submittedName>
        <fullName evidence="1">Uncharacterized protein</fullName>
    </submittedName>
</protein>
<evidence type="ECO:0000313" key="1">
    <source>
        <dbReference type="EMBL" id="KAI8036335.1"/>
    </source>
</evidence>
<reference evidence="1" key="1">
    <citation type="journal article" date="2023" name="Genome Biol. Evol.">
        <title>Long-read-based Genome Assembly of Drosophila gunungcola Reveals Fewer Chemosensory Genes in Flower-breeding Species.</title>
        <authorList>
            <person name="Negi A."/>
            <person name="Liao B.Y."/>
            <person name="Yeh S.D."/>
        </authorList>
    </citation>
    <scope>NUCLEOTIDE SEQUENCE</scope>
    <source>
        <strain evidence="1">Sukarami</strain>
    </source>
</reference>
<proteinExistence type="predicted"/>
<accession>A0A9Q0BLU0</accession>
<name>A0A9Q0BLU0_9MUSC</name>
<dbReference type="Proteomes" id="UP001059596">
    <property type="component" value="Unassembled WGS sequence"/>
</dbReference>
<organism evidence="1 2">
    <name type="scientific">Drosophila gunungcola</name>
    <name type="common">fruit fly</name>
    <dbReference type="NCBI Taxonomy" id="103775"/>
    <lineage>
        <taxon>Eukaryota</taxon>
        <taxon>Metazoa</taxon>
        <taxon>Ecdysozoa</taxon>
        <taxon>Arthropoda</taxon>
        <taxon>Hexapoda</taxon>
        <taxon>Insecta</taxon>
        <taxon>Pterygota</taxon>
        <taxon>Neoptera</taxon>
        <taxon>Endopterygota</taxon>
        <taxon>Diptera</taxon>
        <taxon>Brachycera</taxon>
        <taxon>Muscomorpha</taxon>
        <taxon>Ephydroidea</taxon>
        <taxon>Drosophilidae</taxon>
        <taxon>Drosophila</taxon>
        <taxon>Sophophora</taxon>
    </lineage>
</organism>
<gene>
    <name evidence="1" type="ORF">M5D96_010928</name>
</gene>